<dbReference type="RefSeq" id="WP_143979192.1">
    <property type="nucleotide sequence ID" value="NZ_CP041695.1"/>
</dbReference>
<dbReference type="Proteomes" id="UP000317039">
    <property type="component" value="Chromosome"/>
</dbReference>
<protein>
    <submittedName>
        <fullName evidence="1">Uncharacterized protein</fullName>
    </submittedName>
</protein>
<dbReference type="EMBL" id="CP041695">
    <property type="protein sequence ID" value="QDP77431.1"/>
    <property type="molecule type" value="Genomic_DNA"/>
</dbReference>
<sequence length="104" mass="11726">MGKPSANGVRVAMEKLKEASGHWYSANFHLQMAKKMMSDVMISEAEVGLWTNVYDGYKSIPQFINDRLFEGISASSSISMTLNWAHSVYKKEEDENVHGFTGLY</sequence>
<accession>A0A516NEV5</accession>
<reference evidence="1 2" key="1">
    <citation type="submission" date="2019-07" db="EMBL/GenBank/DDBJ databases">
        <title>Complete Genome Sequence and Methylome Analysis of Nocardia otitidis-caviarum NEB252.</title>
        <authorList>
            <person name="Fomenkov A."/>
            <person name="Anton B.P."/>
            <person name="Vincze T."/>
            <person name="Roberts R.J."/>
        </authorList>
    </citation>
    <scope>NUCLEOTIDE SEQUENCE [LARGE SCALE GENOMIC DNA]</scope>
    <source>
        <strain evidence="1 2">NEB252</strain>
    </source>
</reference>
<dbReference type="GeneID" id="80330872"/>
<proteinExistence type="predicted"/>
<dbReference type="KEGG" id="nod:FOH10_00445"/>
<dbReference type="AlphaFoldDB" id="A0A516NEV5"/>
<evidence type="ECO:0000313" key="2">
    <source>
        <dbReference type="Proteomes" id="UP000317039"/>
    </source>
</evidence>
<name>A0A516NEV5_9NOCA</name>
<evidence type="ECO:0000313" key="1">
    <source>
        <dbReference type="EMBL" id="QDP77431.1"/>
    </source>
</evidence>
<gene>
    <name evidence="1" type="ORF">FOH10_00445</name>
</gene>
<organism evidence="1 2">
    <name type="scientific">Nocardia otitidiscaviarum</name>
    <dbReference type="NCBI Taxonomy" id="1823"/>
    <lineage>
        <taxon>Bacteria</taxon>
        <taxon>Bacillati</taxon>
        <taxon>Actinomycetota</taxon>
        <taxon>Actinomycetes</taxon>
        <taxon>Mycobacteriales</taxon>
        <taxon>Nocardiaceae</taxon>
        <taxon>Nocardia</taxon>
    </lineage>
</organism>